<evidence type="ECO:0000313" key="10">
    <source>
        <dbReference type="Proteomes" id="UP001526166"/>
    </source>
</evidence>
<evidence type="ECO:0000256" key="7">
    <source>
        <dbReference type="ARBA" id="ARBA00023136"/>
    </source>
</evidence>
<accession>A0ABT2ZXC7</accession>
<feature type="transmembrane region" description="Helical" evidence="8">
    <location>
        <begin position="76"/>
        <end position="94"/>
    </location>
</feature>
<keyword evidence="2" id="KW-0813">Transport</keyword>
<keyword evidence="3" id="KW-1003">Cell membrane</keyword>
<feature type="transmembrane region" description="Helical" evidence="8">
    <location>
        <begin position="191"/>
        <end position="214"/>
    </location>
</feature>
<comment type="caution">
    <text evidence="9">The sequence shown here is derived from an EMBL/GenBank/DDBJ whole genome shotgun (WGS) entry which is preliminary data.</text>
</comment>
<feature type="transmembrane region" description="Helical" evidence="8">
    <location>
        <begin position="484"/>
        <end position="504"/>
    </location>
</feature>
<dbReference type="Pfam" id="PF02386">
    <property type="entry name" value="TrkH"/>
    <property type="match status" value="1"/>
</dbReference>
<organism evidence="9 10">
    <name type="scientific">Sedimentimonas flavescens</name>
    <dbReference type="NCBI Taxonomy" id="2851012"/>
    <lineage>
        <taxon>Bacteria</taxon>
        <taxon>Pseudomonadati</taxon>
        <taxon>Pseudomonadota</taxon>
        <taxon>Alphaproteobacteria</taxon>
        <taxon>Rhodobacterales</taxon>
        <taxon>Rhodobacter group</taxon>
        <taxon>Sedimentimonas</taxon>
    </lineage>
</organism>
<dbReference type="EMBL" id="JAOWKW010000004">
    <property type="protein sequence ID" value="MCV2878396.1"/>
    <property type="molecule type" value="Genomic_DNA"/>
</dbReference>
<dbReference type="PANTHER" id="PTHR32024">
    <property type="entry name" value="TRK SYSTEM POTASSIUM UPTAKE PROTEIN TRKG-RELATED"/>
    <property type="match status" value="1"/>
</dbReference>
<dbReference type="RefSeq" id="WP_263847400.1">
    <property type="nucleotide sequence ID" value="NZ_JAOWKW010000004.1"/>
</dbReference>
<comment type="subcellular location">
    <subcellularLocation>
        <location evidence="1">Cell membrane</location>
        <topology evidence="1">Multi-pass membrane protein</topology>
    </subcellularLocation>
</comment>
<evidence type="ECO:0000256" key="2">
    <source>
        <dbReference type="ARBA" id="ARBA00022448"/>
    </source>
</evidence>
<feature type="transmembrane region" description="Helical" evidence="8">
    <location>
        <begin position="360"/>
        <end position="382"/>
    </location>
</feature>
<evidence type="ECO:0000256" key="1">
    <source>
        <dbReference type="ARBA" id="ARBA00004651"/>
    </source>
</evidence>
<feature type="transmembrane region" description="Helical" evidence="8">
    <location>
        <begin position="288"/>
        <end position="306"/>
    </location>
</feature>
<keyword evidence="10" id="KW-1185">Reference proteome</keyword>
<evidence type="ECO:0000256" key="3">
    <source>
        <dbReference type="ARBA" id="ARBA00022475"/>
    </source>
</evidence>
<feature type="transmembrane region" description="Helical" evidence="8">
    <location>
        <begin position="44"/>
        <end position="64"/>
    </location>
</feature>
<sequence>MLDRALRQFKDLPLIIILMGISALAMLLPAVHGYIVRDYHTSRTFFYSAVLFLVLAGLLGLASGANPRGPQGRSHLLAMLAAFTILPIQLAVPFNESVADTGLFNAWWEMVSSLTTTGATLYMPERLAPSVHLWRAEVGWLGGFFMLVMAIAVLAPMRLGGFEVFFSGGASGGPMPTASAHDDSADAGERIIYYTLRLFPAYLGLTMMLWLSLLMAGDEPLVALCHAMSTLSTSGISPIGGVGAAPSGLVGEFLIFVFLIPALSRRFWPGGGELRATERLRDDPELRLAAGLVVLVPSVLFLRHWIAALDVATPAATLGPILKSIWGGLFTSLSFLTTTGFDSAVWDDARAWSGLGTPGLILAGLVITGGGVATTAGGVRLLRVYALLRHGERELDKLVHPASIAGGGDIARRLRREGAYIAWIFFMLFAMSIAVVMMAVSLTGLTFEPATILSIAALSNTGPLAGVAADTPLYWADLSDSTRLILALAMVLGRLETLAIIALFNPELWRG</sequence>
<keyword evidence="5 8" id="KW-1133">Transmembrane helix</keyword>
<feature type="transmembrane region" description="Helical" evidence="8">
    <location>
        <begin position="420"/>
        <end position="440"/>
    </location>
</feature>
<dbReference type="Proteomes" id="UP001526166">
    <property type="component" value="Unassembled WGS sequence"/>
</dbReference>
<evidence type="ECO:0000256" key="4">
    <source>
        <dbReference type="ARBA" id="ARBA00022692"/>
    </source>
</evidence>
<dbReference type="InterPro" id="IPR003445">
    <property type="entry name" value="Cat_transpt"/>
</dbReference>
<feature type="transmembrane region" description="Helical" evidence="8">
    <location>
        <begin position="12"/>
        <end position="32"/>
    </location>
</feature>
<evidence type="ECO:0000256" key="6">
    <source>
        <dbReference type="ARBA" id="ARBA00023065"/>
    </source>
</evidence>
<name>A0ABT2ZXC7_9RHOB</name>
<protein>
    <submittedName>
        <fullName evidence="9">TrkH family potassium uptake protein</fullName>
    </submittedName>
</protein>
<gene>
    <name evidence="9" type="ORF">OE699_05975</name>
</gene>
<keyword evidence="6" id="KW-0406">Ion transport</keyword>
<evidence type="ECO:0000256" key="5">
    <source>
        <dbReference type="ARBA" id="ARBA00022989"/>
    </source>
</evidence>
<keyword evidence="4 8" id="KW-0812">Transmembrane</keyword>
<feature type="transmembrane region" description="Helical" evidence="8">
    <location>
        <begin position="136"/>
        <end position="157"/>
    </location>
</feature>
<dbReference type="PANTHER" id="PTHR32024:SF3">
    <property type="entry name" value="TRK SYSTEM POTASSIUM UPTAKE PROTEIN"/>
    <property type="match status" value="1"/>
</dbReference>
<keyword evidence="7 8" id="KW-0472">Membrane</keyword>
<evidence type="ECO:0000256" key="8">
    <source>
        <dbReference type="SAM" id="Phobius"/>
    </source>
</evidence>
<proteinExistence type="predicted"/>
<reference evidence="9 10" key="1">
    <citation type="submission" date="2022-10" db="EMBL/GenBank/DDBJ databases">
        <title>Sinirhodobacter sp. nov., isolated from ocean surface sediments.</title>
        <authorList>
            <person name="He W."/>
            <person name="Wang L."/>
            <person name="Zhang D.-F."/>
        </authorList>
    </citation>
    <scope>NUCLEOTIDE SEQUENCE [LARGE SCALE GENOMIC DNA]</scope>
    <source>
        <strain evidence="9 10">WL0115</strain>
    </source>
</reference>
<evidence type="ECO:0000313" key="9">
    <source>
        <dbReference type="EMBL" id="MCV2878396.1"/>
    </source>
</evidence>